<evidence type="ECO:0000256" key="1">
    <source>
        <dbReference type="ARBA" id="ARBA00022679"/>
    </source>
</evidence>
<accession>A0ABS4FWT7</accession>
<keyword evidence="1" id="KW-0808">Transferase</keyword>
<dbReference type="RefSeq" id="WP_210090630.1">
    <property type="nucleotide sequence ID" value="NZ_JAGGKG010000021.1"/>
</dbReference>
<feature type="domain" description="N-acetyltransferase" evidence="3">
    <location>
        <begin position="5"/>
        <end position="221"/>
    </location>
</feature>
<sequence length="221" mass="25724">MTLFITIEPVQPELYPSVGQLMAYGFGYKFENLTSLSIEELGFTFTKLLHYLPQEPNNLRIVARQQGVVVGTMCIKWKLIKFNESNGSHGFDERNKSIDFSWWNKCNSIGNWKLFKLITGLYLLQHSPKLEECYIEDLVVHPQHQGKGIGKQLLQWAHQFMRQSAGMTYLSLHVASHNHKAIQLYERYQFSQQNCDNSLLTALLLGEKRWNYMTRKGELYA</sequence>
<dbReference type="InterPro" id="IPR050680">
    <property type="entry name" value="YpeA/RimI_acetyltransf"/>
</dbReference>
<reference evidence="4 5" key="1">
    <citation type="submission" date="2021-03" db="EMBL/GenBank/DDBJ databases">
        <title>Genomic Encyclopedia of Type Strains, Phase IV (KMG-IV): sequencing the most valuable type-strain genomes for metagenomic binning, comparative biology and taxonomic classification.</title>
        <authorList>
            <person name="Goeker M."/>
        </authorList>
    </citation>
    <scope>NUCLEOTIDE SEQUENCE [LARGE SCALE GENOMIC DNA]</scope>
    <source>
        <strain evidence="4 5">DSM 14349</strain>
    </source>
</reference>
<dbReference type="Pfam" id="PF00583">
    <property type="entry name" value="Acetyltransf_1"/>
    <property type="match status" value="1"/>
</dbReference>
<name>A0ABS4FWT7_9BACL</name>
<keyword evidence="5" id="KW-1185">Reference proteome</keyword>
<dbReference type="InterPro" id="IPR000182">
    <property type="entry name" value="GNAT_dom"/>
</dbReference>
<evidence type="ECO:0000256" key="2">
    <source>
        <dbReference type="ARBA" id="ARBA00023315"/>
    </source>
</evidence>
<dbReference type="PROSITE" id="PS51186">
    <property type="entry name" value="GNAT"/>
    <property type="match status" value="1"/>
</dbReference>
<evidence type="ECO:0000259" key="3">
    <source>
        <dbReference type="PROSITE" id="PS51186"/>
    </source>
</evidence>
<dbReference type="Proteomes" id="UP001519272">
    <property type="component" value="Unassembled WGS sequence"/>
</dbReference>
<dbReference type="PANTHER" id="PTHR43420">
    <property type="entry name" value="ACETYLTRANSFERASE"/>
    <property type="match status" value="1"/>
</dbReference>
<dbReference type="EMBL" id="JAGGKG010000021">
    <property type="protein sequence ID" value="MBP1907041.1"/>
    <property type="molecule type" value="Genomic_DNA"/>
</dbReference>
<dbReference type="Gene3D" id="3.40.630.30">
    <property type="match status" value="1"/>
</dbReference>
<keyword evidence="2" id="KW-0012">Acyltransferase</keyword>
<evidence type="ECO:0000313" key="4">
    <source>
        <dbReference type="EMBL" id="MBP1907041.1"/>
    </source>
</evidence>
<organism evidence="4 5">
    <name type="scientific">Paenibacillus turicensis</name>
    <dbReference type="NCBI Taxonomy" id="160487"/>
    <lineage>
        <taxon>Bacteria</taxon>
        <taxon>Bacillati</taxon>
        <taxon>Bacillota</taxon>
        <taxon>Bacilli</taxon>
        <taxon>Bacillales</taxon>
        <taxon>Paenibacillaceae</taxon>
        <taxon>Paenibacillus</taxon>
    </lineage>
</organism>
<protein>
    <submittedName>
        <fullName evidence="4">Ribosomal protein S18 acetylase RimI-like enzyme</fullName>
    </submittedName>
</protein>
<dbReference type="CDD" id="cd04301">
    <property type="entry name" value="NAT_SF"/>
    <property type="match status" value="1"/>
</dbReference>
<proteinExistence type="predicted"/>
<dbReference type="SUPFAM" id="SSF55729">
    <property type="entry name" value="Acyl-CoA N-acyltransferases (Nat)"/>
    <property type="match status" value="1"/>
</dbReference>
<evidence type="ECO:0000313" key="5">
    <source>
        <dbReference type="Proteomes" id="UP001519272"/>
    </source>
</evidence>
<comment type="caution">
    <text evidence="4">The sequence shown here is derived from an EMBL/GenBank/DDBJ whole genome shotgun (WGS) entry which is preliminary data.</text>
</comment>
<dbReference type="InterPro" id="IPR016181">
    <property type="entry name" value="Acyl_CoA_acyltransferase"/>
</dbReference>
<gene>
    <name evidence="4" type="ORF">J2Z32_003706</name>
</gene>